<dbReference type="Ensembl" id="ENSSCAT00000025343.1">
    <property type="protein sequence ID" value="ENSSCAP00000022756.1"/>
    <property type="gene ID" value="ENSSCAG00000016321.1"/>
</dbReference>
<dbReference type="AlphaFoldDB" id="A0A8C9NSB5"/>
<feature type="compositionally biased region" description="Basic and acidic residues" evidence="4">
    <location>
        <begin position="428"/>
        <end position="439"/>
    </location>
</feature>
<dbReference type="InterPro" id="IPR001715">
    <property type="entry name" value="CH_dom"/>
</dbReference>
<evidence type="ECO:0000259" key="5">
    <source>
        <dbReference type="PROSITE" id="PS50021"/>
    </source>
</evidence>
<dbReference type="PROSITE" id="PS50021">
    <property type="entry name" value="CH"/>
    <property type="match status" value="1"/>
</dbReference>
<keyword evidence="1" id="KW-0433">Leucine-rich repeat</keyword>
<evidence type="ECO:0000313" key="6">
    <source>
        <dbReference type="Ensembl" id="ENSSCAP00000022756.1"/>
    </source>
</evidence>
<dbReference type="InterPro" id="IPR036872">
    <property type="entry name" value="CH_dom_sf"/>
</dbReference>
<dbReference type="InterPro" id="IPR050216">
    <property type="entry name" value="LRR_domain-containing"/>
</dbReference>
<proteinExistence type="predicted"/>
<feature type="coiled-coil region" evidence="3">
    <location>
        <begin position="470"/>
        <end position="497"/>
    </location>
</feature>
<dbReference type="OMA" id="TMECEKS"/>
<evidence type="ECO:0000256" key="1">
    <source>
        <dbReference type="ARBA" id="ARBA00022614"/>
    </source>
</evidence>
<keyword evidence="3" id="KW-0175">Coiled coil</keyword>
<dbReference type="Pfam" id="PF00307">
    <property type="entry name" value="CH"/>
    <property type="match status" value="1"/>
</dbReference>
<dbReference type="InterPro" id="IPR032675">
    <property type="entry name" value="LRR_dom_sf"/>
</dbReference>
<dbReference type="PANTHER" id="PTHR48051">
    <property type="match status" value="1"/>
</dbReference>
<dbReference type="GeneTree" id="ENSGT00940000160039"/>
<feature type="region of interest" description="Disordered" evidence="4">
    <location>
        <begin position="185"/>
        <end position="253"/>
    </location>
</feature>
<evidence type="ECO:0000313" key="7">
    <source>
        <dbReference type="Proteomes" id="UP000694409"/>
    </source>
</evidence>
<dbReference type="InterPro" id="IPR003591">
    <property type="entry name" value="Leu-rich_rpt_typical-subtyp"/>
</dbReference>
<name>A0A8C9NSB5_SERCA</name>
<keyword evidence="2" id="KW-0677">Repeat</keyword>
<keyword evidence="7" id="KW-1185">Reference proteome</keyword>
<accession>A0A8C9NSB5</accession>
<dbReference type="SMART" id="SM00033">
    <property type="entry name" value="CH"/>
    <property type="match status" value="1"/>
</dbReference>
<dbReference type="SMART" id="SM00364">
    <property type="entry name" value="LRR_BAC"/>
    <property type="match status" value="4"/>
</dbReference>
<feature type="domain" description="Calponin-homology (CH)" evidence="5">
    <location>
        <begin position="477"/>
        <end position="590"/>
    </location>
</feature>
<organism evidence="6 7">
    <name type="scientific">Serinus canaria</name>
    <name type="common">Island canary</name>
    <name type="synonym">Fringilla canaria</name>
    <dbReference type="NCBI Taxonomy" id="9135"/>
    <lineage>
        <taxon>Eukaryota</taxon>
        <taxon>Metazoa</taxon>
        <taxon>Chordata</taxon>
        <taxon>Craniata</taxon>
        <taxon>Vertebrata</taxon>
        <taxon>Euteleostomi</taxon>
        <taxon>Archelosauria</taxon>
        <taxon>Archosauria</taxon>
        <taxon>Dinosauria</taxon>
        <taxon>Saurischia</taxon>
        <taxon>Theropoda</taxon>
        <taxon>Coelurosauria</taxon>
        <taxon>Aves</taxon>
        <taxon>Neognathae</taxon>
        <taxon>Neoaves</taxon>
        <taxon>Telluraves</taxon>
        <taxon>Australaves</taxon>
        <taxon>Passeriformes</taxon>
        <taxon>Passeroidea</taxon>
        <taxon>Fringillidae</taxon>
        <taxon>Carduelinae</taxon>
        <taxon>Serinus</taxon>
    </lineage>
</organism>
<dbReference type="Gene3D" id="3.80.10.10">
    <property type="entry name" value="Ribonuclease Inhibitor"/>
    <property type="match status" value="2"/>
</dbReference>
<dbReference type="InterPro" id="IPR001611">
    <property type="entry name" value="Leu-rich_rpt"/>
</dbReference>
<dbReference type="PANTHER" id="PTHR48051:SF14">
    <property type="entry name" value="LEUCINE-RICH REPEAT AND CALPONIN HOMOLOGY DOMAIN-CONTAINING PROTEIN 2 ISOFORM X1"/>
    <property type="match status" value="1"/>
</dbReference>
<dbReference type="FunFam" id="3.80.10.10:FF:000067">
    <property type="entry name" value="Leucine-rich repeat and calponin homology domain-containing protein 4 isoform 1"/>
    <property type="match status" value="1"/>
</dbReference>
<gene>
    <name evidence="6" type="primary">LRCH2</name>
</gene>
<dbReference type="SUPFAM" id="SSF47576">
    <property type="entry name" value="Calponin-homology domain, CH-domain"/>
    <property type="match status" value="1"/>
</dbReference>
<dbReference type="Gene3D" id="1.10.418.10">
    <property type="entry name" value="Calponin-like domain"/>
    <property type="match status" value="1"/>
</dbReference>
<dbReference type="SMART" id="SM00369">
    <property type="entry name" value="LRR_TYP"/>
    <property type="match status" value="5"/>
</dbReference>
<dbReference type="FunFam" id="1.10.418.10:FF:000021">
    <property type="entry name" value="Leucine-rich repeat and calponin homology domain-containing protein 1 isoform 3"/>
    <property type="match status" value="1"/>
</dbReference>
<dbReference type="CDD" id="cd21271">
    <property type="entry name" value="CH_LRCH2"/>
    <property type="match status" value="1"/>
</dbReference>
<dbReference type="Pfam" id="PF13855">
    <property type="entry name" value="LRR_8"/>
    <property type="match status" value="1"/>
</dbReference>
<protein>
    <submittedName>
        <fullName evidence="6">Leucine rich repeats and calponin homology domain containing 2</fullName>
    </submittedName>
</protein>
<dbReference type="Pfam" id="PF00560">
    <property type="entry name" value="LRR_1"/>
    <property type="match status" value="1"/>
</dbReference>
<dbReference type="SUPFAM" id="SSF52058">
    <property type="entry name" value="L domain-like"/>
    <property type="match status" value="1"/>
</dbReference>
<evidence type="ECO:0000256" key="2">
    <source>
        <dbReference type="ARBA" id="ARBA00022737"/>
    </source>
</evidence>
<dbReference type="PROSITE" id="PS51450">
    <property type="entry name" value="LRR"/>
    <property type="match status" value="1"/>
</dbReference>
<evidence type="ECO:0000256" key="3">
    <source>
        <dbReference type="SAM" id="Coils"/>
    </source>
</evidence>
<reference evidence="6" key="1">
    <citation type="submission" date="2025-08" db="UniProtKB">
        <authorList>
            <consortium name="Ensembl"/>
        </authorList>
    </citation>
    <scope>IDENTIFICATION</scope>
</reference>
<reference evidence="6" key="2">
    <citation type="submission" date="2025-09" db="UniProtKB">
        <authorList>
            <consortium name="Ensembl"/>
        </authorList>
    </citation>
    <scope>IDENTIFICATION</scope>
</reference>
<sequence length="600" mass="68479">FAPLETLNLYHNCIKSIPESIKNLQMLTYLNISRNLLSTLPKYLFDLPLKVLVVSNNKLVSIPEEIGKLRDLMELDISCNELQVLPQQIGKLQSLRELNIRRNNLHMLPDELGDLPLVKLDFSCNKITEIPICYRKLRHLQVIVLDNNPMQIPPAQICLKGKVHIFKFLSIQACLRIDKKPDSLDLPSLGKRIPSQPLTDSMEDFYPNKNHGPDSGIGSDNGDKRLSTTEPSDDDTISLHSQVSESTREQTLRNDNHVMGSKLDPQKDQEAFDYIDPSAEEGALPEQGDAQIGPLLSYVKKSQKIEQNEDWGDEKRLQKEQLLAEDDDELKEVTDLRKIAAQLLQQEQKHRLLNHSVSYFCLLQPLENQKDSVDEQHWPETQPVIWQNEERRRSKQIRKEYFKVMGGVRVGDTFFLIRVEETIKLSKGRSSKDYERTDSNTHGPFGLKPRSAFSRASRQDYGAVDPGFTMRRKMEHLREEREQIRQLRSNLESRLKVILPDDIGAALMDGVVLCHLANHIRPRSVASIHVPSPAVPKLSMAKCRRNVENFLDACKKLGVPQERLCLPHHILEERGLVKVGLTVQALLELPALKVSQLSSM</sequence>
<feature type="region of interest" description="Disordered" evidence="4">
    <location>
        <begin position="428"/>
        <end position="447"/>
    </location>
</feature>
<evidence type="ECO:0000256" key="4">
    <source>
        <dbReference type="SAM" id="MobiDB-lite"/>
    </source>
</evidence>
<dbReference type="GO" id="GO:0005737">
    <property type="term" value="C:cytoplasm"/>
    <property type="evidence" value="ECO:0007669"/>
    <property type="project" value="TreeGrafter"/>
</dbReference>
<dbReference type="Proteomes" id="UP000694409">
    <property type="component" value="Unassembled WGS sequence"/>
</dbReference>